<dbReference type="Gene3D" id="1.10.630.10">
    <property type="entry name" value="Cytochrome P450"/>
    <property type="match status" value="1"/>
</dbReference>
<evidence type="ECO:0000256" key="7">
    <source>
        <dbReference type="ARBA" id="ARBA00023033"/>
    </source>
</evidence>
<evidence type="ECO:0000256" key="2">
    <source>
        <dbReference type="ARBA" id="ARBA00004586"/>
    </source>
</evidence>
<dbReference type="InterPro" id="IPR036396">
    <property type="entry name" value="Cyt_P450_sf"/>
</dbReference>
<dbReference type="EMBL" id="JARKIK010000086">
    <property type="protein sequence ID" value="KAK8724371.1"/>
    <property type="molecule type" value="Genomic_DNA"/>
</dbReference>
<dbReference type="InterPro" id="IPR017972">
    <property type="entry name" value="Cyt_P450_CS"/>
</dbReference>
<dbReference type="EMBL" id="JARKIK010000086">
    <property type="protein sequence ID" value="KAK8724372.1"/>
    <property type="molecule type" value="Genomic_DNA"/>
</dbReference>
<dbReference type="GO" id="GO:0005789">
    <property type="term" value="C:endoplasmic reticulum membrane"/>
    <property type="evidence" value="ECO:0007669"/>
    <property type="project" value="UniProtKB-SubCell"/>
</dbReference>
<dbReference type="SUPFAM" id="SSF48264">
    <property type="entry name" value="Cytochrome P450"/>
    <property type="match status" value="1"/>
</dbReference>
<dbReference type="GO" id="GO:0016705">
    <property type="term" value="F:oxidoreductase activity, acting on paired donors, with incorporation or reduction of molecular oxygen"/>
    <property type="evidence" value="ECO:0007669"/>
    <property type="project" value="InterPro"/>
</dbReference>
<dbReference type="GO" id="GO:0020037">
    <property type="term" value="F:heme binding"/>
    <property type="evidence" value="ECO:0007669"/>
    <property type="project" value="InterPro"/>
</dbReference>
<gene>
    <name evidence="11" type="ORF">OTU49_011359</name>
</gene>
<dbReference type="PROSITE" id="PS00086">
    <property type="entry name" value="CYTOCHROME_P450"/>
    <property type="match status" value="1"/>
</dbReference>
<reference evidence="11 12" key="1">
    <citation type="journal article" date="2024" name="BMC Genomics">
        <title>Genome assembly of redclaw crayfish (Cherax quadricarinatus) provides insights into its immune adaptation and hypoxia tolerance.</title>
        <authorList>
            <person name="Liu Z."/>
            <person name="Zheng J."/>
            <person name="Li H."/>
            <person name="Fang K."/>
            <person name="Wang S."/>
            <person name="He J."/>
            <person name="Zhou D."/>
            <person name="Weng S."/>
            <person name="Chi M."/>
            <person name="Gu Z."/>
            <person name="He J."/>
            <person name="Li F."/>
            <person name="Wang M."/>
        </authorList>
    </citation>
    <scope>NUCLEOTIDE SEQUENCE [LARGE SCALE GENOMIC DNA]</scope>
    <source>
        <strain evidence="11">ZL_2023a</strain>
    </source>
</reference>
<dbReference type="PANTHER" id="PTHR24291">
    <property type="entry name" value="CYTOCHROME P450 FAMILY 4"/>
    <property type="match status" value="1"/>
</dbReference>
<comment type="subcellular location">
    <subcellularLocation>
        <location evidence="2">Endoplasmic reticulum membrane</location>
    </subcellularLocation>
</comment>
<keyword evidence="12" id="KW-1185">Reference proteome</keyword>
<evidence type="ECO:0000313" key="11">
    <source>
        <dbReference type="EMBL" id="KAK8724371.1"/>
    </source>
</evidence>
<keyword evidence="4 9" id="KW-0349">Heme</keyword>
<evidence type="ECO:0000256" key="1">
    <source>
        <dbReference type="ARBA" id="ARBA00001971"/>
    </source>
</evidence>
<evidence type="ECO:0000256" key="10">
    <source>
        <dbReference type="RuleBase" id="RU000461"/>
    </source>
</evidence>
<dbReference type="PRINTS" id="PR00463">
    <property type="entry name" value="EP450I"/>
</dbReference>
<keyword evidence="5" id="KW-0256">Endoplasmic reticulum</keyword>
<evidence type="ECO:0000256" key="6">
    <source>
        <dbReference type="ARBA" id="ARBA00023004"/>
    </source>
</evidence>
<proteinExistence type="inferred from homology"/>
<dbReference type="InterPro" id="IPR001128">
    <property type="entry name" value="Cyt_P450"/>
</dbReference>
<evidence type="ECO:0000256" key="9">
    <source>
        <dbReference type="PIRSR" id="PIRSR602401-1"/>
    </source>
</evidence>
<dbReference type="Pfam" id="PF00067">
    <property type="entry name" value="p450"/>
    <property type="match status" value="1"/>
</dbReference>
<comment type="caution">
    <text evidence="11">The sequence shown here is derived from an EMBL/GenBank/DDBJ whole genome shotgun (WGS) entry which is preliminary data.</text>
</comment>
<feature type="binding site" description="axial binding residue" evidence="9">
    <location>
        <position position="185"/>
    </location>
    <ligand>
        <name>heme</name>
        <dbReference type="ChEBI" id="CHEBI:30413"/>
    </ligand>
    <ligandPart>
        <name>Fe</name>
        <dbReference type="ChEBI" id="CHEBI:18248"/>
    </ligandPart>
</feature>
<keyword evidence="9 10" id="KW-0479">Metal-binding</keyword>
<evidence type="ECO:0000313" key="12">
    <source>
        <dbReference type="Proteomes" id="UP001445076"/>
    </source>
</evidence>
<keyword evidence="10" id="KW-0560">Oxidoreductase</keyword>
<accession>A0AAW0W6W7</accession>
<evidence type="ECO:0000256" key="8">
    <source>
        <dbReference type="ARBA" id="ARBA00023136"/>
    </source>
</evidence>
<comment type="cofactor">
    <cofactor evidence="1 9">
        <name>heme</name>
        <dbReference type="ChEBI" id="CHEBI:30413"/>
    </cofactor>
</comment>
<dbReference type="GO" id="GO:0004497">
    <property type="term" value="F:monooxygenase activity"/>
    <property type="evidence" value="ECO:0007669"/>
    <property type="project" value="UniProtKB-KW"/>
</dbReference>
<dbReference type="InterPro" id="IPR050196">
    <property type="entry name" value="Cytochrome_P450_Monoox"/>
</dbReference>
<sequence>RLQEEEEDVLGKKKRLAFLDLLLEFSKVNPEFTEEEMQKEVNTFMFAGHDTTATGINWILYTLGLHPHIQTRVQEELDDIFGSSDRPVTVDDVRLMKYTEMCIKETFRIFPPVPITCRQINEDIVINKYRIPAGTTIKTIIYKLHRDPEQFPDPEVFDPDRFLLENVNKRHPYSYVPFSAGPRNCIGQKFAMLEIKIVLSNILRKFRVQSVVPRDQLKIVAETVLRPVGGNIVKLFPRAQ</sequence>
<dbReference type="PANTHER" id="PTHR24291:SF189">
    <property type="entry name" value="CYTOCHROME P450 4C3-RELATED"/>
    <property type="match status" value="1"/>
</dbReference>
<protein>
    <recommendedName>
        <fullName evidence="13">Cytochrome P450</fullName>
    </recommendedName>
</protein>
<evidence type="ECO:0008006" key="13">
    <source>
        <dbReference type="Google" id="ProtNLM"/>
    </source>
</evidence>
<dbReference type="GO" id="GO:0005506">
    <property type="term" value="F:iron ion binding"/>
    <property type="evidence" value="ECO:0007669"/>
    <property type="project" value="InterPro"/>
</dbReference>
<evidence type="ECO:0000256" key="3">
    <source>
        <dbReference type="ARBA" id="ARBA00010617"/>
    </source>
</evidence>
<feature type="non-terminal residue" evidence="11">
    <location>
        <position position="1"/>
    </location>
</feature>
<organism evidence="11 12">
    <name type="scientific">Cherax quadricarinatus</name>
    <name type="common">Australian red claw crayfish</name>
    <dbReference type="NCBI Taxonomy" id="27406"/>
    <lineage>
        <taxon>Eukaryota</taxon>
        <taxon>Metazoa</taxon>
        <taxon>Ecdysozoa</taxon>
        <taxon>Arthropoda</taxon>
        <taxon>Crustacea</taxon>
        <taxon>Multicrustacea</taxon>
        <taxon>Malacostraca</taxon>
        <taxon>Eumalacostraca</taxon>
        <taxon>Eucarida</taxon>
        <taxon>Decapoda</taxon>
        <taxon>Pleocyemata</taxon>
        <taxon>Astacidea</taxon>
        <taxon>Parastacoidea</taxon>
        <taxon>Parastacidae</taxon>
        <taxon>Cherax</taxon>
    </lineage>
</organism>
<dbReference type="Proteomes" id="UP001445076">
    <property type="component" value="Unassembled WGS sequence"/>
</dbReference>
<keyword evidence="6 9" id="KW-0408">Iron</keyword>
<keyword evidence="7 10" id="KW-0503">Monooxygenase</keyword>
<name>A0AAW0W6W7_CHEQU</name>
<evidence type="ECO:0000256" key="5">
    <source>
        <dbReference type="ARBA" id="ARBA00022824"/>
    </source>
</evidence>
<evidence type="ECO:0000256" key="4">
    <source>
        <dbReference type="ARBA" id="ARBA00022617"/>
    </source>
</evidence>
<dbReference type="InterPro" id="IPR002401">
    <property type="entry name" value="Cyt_P450_E_grp-I"/>
</dbReference>
<keyword evidence="8" id="KW-0472">Membrane</keyword>
<comment type="similarity">
    <text evidence="3 10">Belongs to the cytochrome P450 family.</text>
</comment>
<dbReference type="PRINTS" id="PR00385">
    <property type="entry name" value="P450"/>
</dbReference>
<dbReference type="AlphaFoldDB" id="A0AAW0W6W7"/>
<reference evidence="11" key="2">
    <citation type="submission" date="2024-01" db="EMBL/GenBank/DDBJ databases">
        <authorList>
            <person name="He J."/>
            <person name="Wang M."/>
            <person name="Zheng J."/>
            <person name="Liu Z."/>
        </authorList>
    </citation>
    <scope>NUCLEOTIDE SEQUENCE</scope>
    <source>
        <strain evidence="11">ZL_2023a</strain>
        <tissue evidence="11">Muscle</tissue>
    </source>
</reference>